<accession>A0ABU7TDL3</accession>
<organism evidence="2 3">
    <name type="scientific">Methylobacterium radiotolerans</name>
    <dbReference type="NCBI Taxonomy" id="31998"/>
    <lineage>
        <taxon>Bacteria</taxon>
        <taxon>Pseudomonadati</taxon>
        <taxon>Pseudomonadota</taxon>
        <taxon>Alphaproteobacteria</taxon>
        <taxon>Hyphomicrobiales</taxon>
        <taxon>Methylobacteriaceae</taxon>
        <taxon>Methylobacterium</taxon>
    </lineage>
</organism>
<evidence type="ECO:0000313" key="3">
    <source>
        <dbReference type="Proteomes" id="UP001349262"/>
    </source>
</evidence>
<evidence type="ECO:0000256" key="1">
    <source>
        <dbReference type="SAM" id="Phobius"/>
    </source>
</evidence>
<feature type="transmembrane region" description="Helical" evidence="1">
    <location>
        <begin position="30"/>
        <end position="56"/>
    </location>
</feature>
<dbReference type="EMBL" id="MLBY01000005">
    <property type="protein sequence ID" value="MEE7458628.1"/>
    <property type="molecule type" value="Genomic_DNA"/>
</dbReference>
<keyword evidence="1" id="KW-0812">Transmembrane</keyword>
<proteinExistence type="predicted"/>
<keyword evidence="1" id="KW-1133">Transmembrane helix</keyword>
<keyword evidence="1" id="KW-0472">Membrane</keyword>
<comment type="caution">
    <text evidence="2">The sequence shown here is derived from an EMBL/GenBank/DDBJ whole genome shotgun (WGS) entry which is preliminary data.</text>
</comment>
<evidence type="ECO:0000313" key="2">
    <source>
        <dbReference type="EMBL" id="MEE7458628.1"/>
    </source>
</evidence>
<dbReference type="Pfam" id="PF04964">
    <property type="entry name" value="Flp_Fap"/>
    <property type="match status" value="1"/>
</dbReference>
<dbReference type="InterPro" id="IPR007047">
    <property type="entry name" value="Flp_Fap"/>
</dbReference>
<protein>
    <submittedName>
        <fullName evidence="2">Flp family type IVb pilin</fullName>
    </submittedName>
</protein>
<gene>
    <name evidence="2" type="ORF">MRSR164_18165</name>
</gene>
<keyword evidence="3" id="KW-1185">Reference proteome</keyword>
<sequence>MRPLTSVRRHAPGLSARNLRRFLRHDGGATALEFGLVTAFMAIATLAAMSIFGSALTDFFAKLPLLFPA</sequence>
<reference evidence="2 3" key="1">
    <citation type="journal article" date="2012" name="Genet. Mol. Biol.">
        <title>Analysis of 16S rRNA and mxaF genes revealing insights into Methylobacterium niche-specific plant association.</title>
        <authorList>
            <person name="Dourado M.N."/>
            <person name="Andreote F.D."/>
            <person name="Dini-Andreote F."/>
            <person name="Conti R."/>
            <person name="Araujo J.M."/>
            <person name="Araujo W.L."/>
        </authorList>
    </citation>
    <scope>NUCLEOTIDE SEQUENCE [LARGE SCALE GENOMIC DNA]</scope>
    <source>
        <strain evidence="2 3">SR1.6/4</strain>
    </source>
</reference>
<name>A0ABU7TDL3_9HYPH</name>
<dbReference type="Proteomes" id="UP001349262">
    <property type="component" value="Unassembled WGS sequence"/>
</dbReference>